<dbReference type="OrthoDB" id="1099022at2"/>
<organism evidence="1 2">
    <name type="scientific">Mucilaginibacter achroorhodeus</name>
    <dbReference type="NCBI Taxonomy" id="2599294"/>
    <lineage>
        <taxon>Bacteria</taxon>
        <taxon>Pseudomonadati</taxon>
        <taxon>Bacteroidota</taxon>
        <taxon>Sphingobacteriia</taxon>
        <taxon>Sphingobacteriales</taxon>
        <taxon>Sphingobacteriaceae</taxon>
        <taxon>Mucilaginibacter</taxon>
    </lineage>
</organism>
<protein>
    <submittedName>
        <fullName evidence="1">Discoidin domain-containing protein</fullName>
    </submittedName>
</protein>
<accession>A0A563U467</accession>
<proteinExistence type="predicted"/>
<reference evidence="1 2" key="1">
    <citation type="submission" date="2019-07" db="EMBL/GenBank/DDBJ databases">
        <authorList>
            <person name="Kim J."/>
        </authorList>
    </citation>
    <scope>NUCLEOTIDE SEQUENCE [LARGE SCALE GENOMIC DNA]</scope>
    <source>
        <strain evidence="1 2">MJ1a</strain>
    </source>
</reference>
<dbReference type="AlphaFoldDB" id="A0A563U467"/>
<comment type="caution">
    <text evidence="1">The sequence shown here is derived from an EMBL/GenBank/DDBJ whole genome shotgun (WGS) entry which is preliminary data.</text>
</comment>
<dbReference type="Gene3D" id="2.60.120.260">
    <property type="entry name" value="Galactose-binding domain-like"/>
    <property type="match status" value="1"/>
</dbReference>
<evidence type="ECO:0000313" key="1">
    <source>
        <dbReference type="EMBL" id="TWR26140.1"/>
    </source>
</evidence>
<evidence type="ECO:0000313" key="2">
    <source>
        <dbReference type="Proteomes" id="UP000318010"/>
    </source>
</evidence>
<gene>
    <name evidence="1" type="ORF">FPZ42_10960</name>
</gene>
<dbReference type="Proteomes" id="UP000318010">
    <property type="component" value="Unassembled WGS sequence"/>
</dbReference>
<keyword evidence="2" id="KW-1185">Reference proteome</keyword>
<sequence length="103" mass="11742">MGKVKPVKQVSFGALQDSRSWIIFPKAVEYWLSDDGKNYKLAATIKTKIAPDSLEPQTQEYTAPIVKYSRYIKVIAKQYGPLPEWHESKGISSYIFADEITIE</sequence>
<name>A0A563U467_9SPHI</name>
<dbReference type="EMBL" id="VOEI01000003">
    <property type="protein sequence ID" value="TWR26140.1"/>
    <property type="molecule type" value="Genomic_DNA"/>
</dbReference>